<dbReference type="SMART" id="SM00355">
    <property type="entry name" value="ZnF_C2H2"/>
    <property type="match status" value="4"/>
</dbReference>
<evidence type="ECO:0000256" key="4">
    <source>
        <dbReference type="ARBA" id="ARBA00022771"/>
    </source>
</evidence>
<protein>
    <submittedName>
        <fullName evidence="10">Zinc finger protein 79</fullName>
    </submittedName>
</protein>
<dbReference type="AlphaFoldDB" id="A0A0B2VZR4"/>
<keyword evidence="3" id="KW-0677">Repeat</keyword>
<dbReference type="GO" id="GO:0008270">
    <property type="term" value="F:zinc ion binding"/>
    <property type="evidence" value="ECO:0007669"/>
    <property type="project" value="UniProtKB-KW"/>
</dbReference>
<dbReference type="OMA" id="CCEKAFN"/>
<dbReference type="FunFam" id="3.30.160.60:FF:001732">
    <property type="entry name" value="Zgc:162936"/>
    <property type="match status" value="1"/>
</dbReference>
<dbReference type="PROSITE" id="PS00028">
    <property type="entry name" value="ZINC_FINGER_C2H2_1"/>
    <property type="match status" value="4"/>
</dbReference>
<evidence type="ECO:0000313" key="10">
    <source>
        <dbReference type="EMBL" id="KHN86914.1"/>
    </source>
</evidence>
<feature type="domain" description="C2H2-type" evidence="9">
    <location>
        <begin position="255"/>
        <end position="282"/>
    </location>
</feature>
<dbReference type="GO" id="GO:0005694">
    <property type="term" value="C:chromosome"/>
    <property type="evidence" value="ECO:0007669"/>
    <property type="project" value="UniProtKB-ARBA"/>
</dbReference>
<dbReference type="Pfam" id="PF00096">
    <property type="entry name" value="zf-C2H2"/>
    <property type="match status" value="4"/>
</dbReference>
<reference evidence="10 11" key="1">
    <citation type="submission" date="2014-11" db="EMBL/GenBank/DDBJ databases">
        <title>Genetic blueprint of the zoonotic pathogen Toxocara canis.</title>
        <authorList>
            <person name="Zhu X.-Q."/>
            <person name="Korhonen P.K."/>
            <person name="Cai H."/>
            <person name="Young N.D."/>
            <person name="Nejsum P."/>
            <person name="von Samson-Himmelstjerna G."/>
            <person name="Boag P.R."/>
            <person name="Tan P."/>
            <person name="Li Q."/>
            <person name="Min J."/>
            <person name="Yang Y."/>
            <person name="Wang X."/>
            <person name="Fang X."/>
            <person name="Hall R.S."/>
            <person name="Hofmann A."/>
            <person name="Sternberg P.W."/>
            <person name="Jex A.R."/>
            <person name="Gasser R.B."/>
        </authorList>
    </citation>
    <scope>NUCLEOTIDE SEQUENCE [LARGE SCALE GENOMIC DNA]</scope>
    <source>
        <strain evidence="10">PN_DK_2014</strain>
    </source>
</reference>
<keyword evidence="11" id="KW-1185">Reference proteome</keyword>
<name>A0A0B2VZR4_TOXCA</name>
<keyword evidence="5" id="KW-0862">Zinc</keyword>
<dbReference type="Proteomes" id="UP000031036">
    <property type="component" value="Unassembled WGS sequence"/>
</dbReference>
<keyword evidence="2" id="KW-0479">Metal-binding</keyword>
<dbReference type="PANTHER" id="PTHR16515">
    <property type="entry name" value="PR DOMAIN ZINC FINGER PROTEIN"/>
    <property type="match status" value="1"/>
</dbReference>
<evidence type="ECO:0000256" key="1">
    <source>
        <dbReference type="ARBA" id="ARBA00004123"/>
    </source>
</evidence>
<accession>A0A0B2VZR4</accession>
<dbReference type="SUPFAM" id="SSF57667">
    <property type="entry name" value="beta-beta-alpha zinc fingers"/>
    <property type="match status" value="2"/>
</dbReference>
<feature type="region of interest" description="Disordered" evidence="8">
    <location>
        <begin position="50"/>
        <end position="85"/>
    </location>
</feature>
<feature type="domain" description="C2H2-type" evidence="9">
    <location>
        <begin position="291"/>
        <end position="318"/>
    </location>
</feature>
<organism evidence="10 11">
    <name type="scientific">Toxocara canis</name>
    <name type="common">Canine roundworm</name>
    <dbReference type="NCBI Taxonomy" id="6265"/>
    <lineage>
        <taxon>Eukaryota</taxon>
        <taxon>Metazoa</taxon>
        <taxon>Ecdysozoa</taxon>
        <taxon>Nematoda</taxon>
        <taxon>Chromadorea</taxon>
        <taxon>Rhabditida</taxon>
        <taxon>Spirurina</taxon>
        <taxon>Ascaridomorpha</taxon>
        <taxon>Ascaridoidea</taxon>
        <taxon>Toxocaridae</taxon>
        <taxon>Toxocara</taxon>
    </lineage>
</organism>
<evidence type="ECO:0000256" key="2">
    <source>
        <dbReference type="ARBA" id="ARBA00022723"/>
    </source>
</evidence>
<dbReference type="InterPro" id="IPR036236">
    <property type="entry name" value="Znf_C2H2_sf"/>
</dbReference>
<keyword evidence="4 7" id="KW-0863">Zinc-finger</keyword>
<dbReference type="Gene3D" id="3.30.160.60">
    <property type="entry name" value="Classic Zinc Finger"/>
    <property type="match status" value="4"/>
</dbReference>
<evidence type="ECO:0000256" key="5">
    <source>
        <dbReference type="ARBA" id="ARBA00022833"/>
    </source>
</evidence>
<keyword evidence="6" id="KW-0539">Nucleus</keyword>
<feature type="domain" description="C2H2-type" evidence="9">
    <location>
        <begin position="227"/>
        <end position="254"/>
    </location>
</feature>
<dbReference type="InterPro" id="IPR013087">
    <property type="entry name" value="Znf_C2H2_type"/>
</dbReference>
<evidence type="ECO:0000313" key="11">
    <source>
        <dbReference type="Proteomes" id="UP000031036"/>
    </source>
</evidence>
<dbReference type="PANTHER" id="PTHR16515:SF66">
    <property type="entry name" value="C2H2-TYPE DOMAIN-CONTAINING PROTEIN"/>
    <property type="match status" value="1"/>
</dbReference>
<comment type="subcellular location">
    <subcellularLocation>
        <location evidence="1">Nucleus</location>
    </subcellularLocation>
</comment>
<sequence length="326" mass="37426">MPSKDYGRLCSDVQAKWALSRRSARYGAQLLPLPLFNRSRLDRPSIEMRARNQKEEEHQQSCPTEEVKNEDCASVSNLEQPEPELEPIENRTPAVQPHLLRLFANFTANCQRVPSRCVPLEQFQHVASYNMSALSQYFSKYQMMQHAALQWSSALANAESMQRAIAASSLVNSHHLHDGRLQRSRIDGLGASRSAAKKYRCDICEKTFSRSNTLITHKRIHTGEKPFQCDHCGRAFRQPGNLTRHRFTHTTVKPYVCSCCEKAFNRASNLHTHMRTHSQLPQRDIHEVKPYVCSCCEKAFNRASNLHTHMRTHSQLPQRDIHEGNP</sequence>
<comment type="caution">
    <text evidence="10">The sequence shown here is derived from an EMBL/GenBank/DDBJ whole genome shotgun (WGS) entry which is preliminary data.</text>
</comment>
<dbReference type="FunFam" id="3.30.160.60:FF:001182">
    <property type="entry name" value="Zinc finger, C2H2 type"/>
    <property type="match status" value="3"/>
</dbReference>
<dbReference type="InterPro" id="IPR050331">
    <property type="entry name" value="Zinc_finger"/>
</dbReference>
<dbReference type="EMBL" id="JPKZ01000509">
    <property type="protein sequence ID" value="KHN86914.1"/>
    <property type="molecule type" value="Genomic_DNA"/>
</dbReference>
<evidence type="ECO:0000256" key="7">
    <source>
        <dbReference type="PROSITE-ProRule" id="PRU00042"/>
    </source>
</evidence>
<dbReference type="GO" id="GO:0043565">
    <property type="term" value="F:sequence-specific DNA binding"/>
    <property type="evidence" value="ECO:0007669"/>
    <property type="project" value="UniProtKB-ARBA"/>
</dbReference>
<dbReference type="GO" id="GO:0005634">
    <property type="term" value="C:nucleus"/>
    <property type="evidence" value="ECO:0007669"/>
    <property type="project" value="UniProtKB-SubCell"/>
</dbReference>
<dbReference type="OrthoDB" id="40579at2759"/>
<evidence type="ECO:0000256" key="8">
    <source>
        <dbReference type="SAM" id="MobiDB-lite"/>
    </source>
</evidence>
<dbReference type="GO" id="GO:0045893">
    <property type="term" value="P:positive regulation of DNA-templated transcription"/>
    <property type="evidence" value="ECO:0007669"/>
    <property type="project" value="UniProtKB-ARBA"/>
</dbReference>
<feature type="domain" description="C2H2-type" evidence="9">
    <location>
        <begin position="199"/>
        <end position="226"/>
    </location>
</feature>
<evidence type="ECO:0000259" key="9">
    <source>
        <dbReference type="PROSITE" id="PS50157"/>
    </source>
</evidence>
<dbReference type="PROSITE" id="PS50157">
    <property type="entry name" value="ZINC_FINGER_C2H2_2"/>
    <property type="match status" value="4"/>
</dbReference>
<dbReference type="STRING" id="6265.A0A0B2VZR4"/>
<evidence type="ECO:0000256" key="6">
    <source>
        <dbReference type="ARBA" id="ARBA00023242"/>
    </source>
</evidence>
<gene>
    <name evidence="10" type="primary">ZNF79</name>
    <name evidence="10" type="ORF">Tcan_15097</name>
</gene>
<evidence type="ECO:0000256" key="3">
    <source>
        <dbReference type="ARBA" id="ARBA00022737"/>
    </source>
</evidence>
<feature type="compositionally biased region" description="Basic and acidic residues" evidence="8">
    <location>
        <begin position="50"/>
        <end position="71"/>
    </location>
</feature>
<proteinExistence type="predicted"/>